<comment type="similarity">
    <text evidence="3">Belongs to the methyltransferase superfamily. Arsenite methyltransferase family.</text>
</comment>
<dbReference type="KEGG" id="dcb:C3Y92_19050"/>
<dbReference type="PROSITE" id="PS51257">
    <property type="entry name" value="PROKAR_LIPOPROTEIN"/>
    <property type="match status" value="1"/>
</dbReference>
<dbReference type="GO" id="GO:0030791">
    <property type="term" value="F:arsenite methyltransferase activity"/>
    <property type="evidence" value="ECO:0007669"/>
    <property type="project" value="UniProtKB-EC"/>
</dbReference>
<evidence type="ECO:0000256" key="7">
    <source>
        <dbReference type="ARBA" id="ARBA00047943"/>
    </source>
</evidence>
<evidence type="ECO:0000313" key="11">
    <source>
        <dbReference type="Proteomes" id="UP000293296"/>
    </source>
</evidence>
<keyword evidence="1 10" id="KW-0808">Transferase</keyword>
<dbReference type="EMBL" id="CP026538">
    <property type="protein sequence ID" value="QAZ69223.1"/>
    <property type="molecule type" value="Genomic_DNA"/>
</dbReference>
<evidence type="ECO:0000256" key="6">
    <source>
        <dbReference type="ARBA" id="ARBA00047941"/>
    </source>
</evidence>
<feature type="domain" description="Methyltransferase" evidence="9">
    <location>
        <begin position="77"/>
        <end position="213"/>
    </location>
</feature>
<dbReference type="PANTHER" id="PTHR43675:SF8">
    <property type="entry name" value="ARSENITE METHYLTRANSFERASE"/>
    <property type="match status" value="1"/>
</dbReference>
<dbReference type="AlphaFoldDB" id="A0A4P6HPJ3"/>
<dbReference type="Proteomes" id="UP000293296">
    <property type="component" value="Chromosome"/>
</dbReference>
<keyword evidence="10" id="KW-0489">Methyltransferase</keyword>
<accession>A0A4P6HPJ3</accession>
<reference evidence="10 11" key="1">
    <citation type="submission" date="2018-02" db="EMBL/GenBank/DDBJ databases">
        <title>Genome sequence of Desulfovibrio carbinolicus DSM 3852.</title>
        <authorList>
            <person name="Wilbanks E."/>
            <person name="Skennerton C.T."/>
            <person name="Orphan V.J."/>
        </authorList>
    </citation>
    <scope>NUCLEOTIDE SEQUENCE [LARGE SCALE GENOMIC DNA]</scope>
    <source>
        <strain evidence="10 11">DSM 3852</strain>
    </source>
</reference>
<dbReference type="InterPro" id="IPR026669">
    <property type="entry name" value="Arsenite_MeTrfase-like"/>
</dbReference>
<evidence type="ECO:0000256" key="2">
    <source>
        <dbReference type="ARBA" id="ARBA00022691"/>
    </source>
</evidence>
<comment type="catalytic activity">
    <reaction evidence="6">
        <text>arsenic triglutathione + [thioredoxin]-dithiol + S-adenosyl-L-methionine + 2 H2O = methylarsonous acid + [thioredoxin]-disulfide + 3 glutathione + S-adenosyl-L-homocysteine + H(+)</text>
        <dbReference type="Rhea" id="RHEA:69460"/>
        <dbReference type="Rhea" id="RHEA-COMP:10698"/>
        <dbReference type="Rhea" id="RHEA-COMP:10700"/>
        <dbReference type="ChEBI" id="CHEBI:15377"/>
        <dbReference type="ChEBI" id="CHEBI:15378"/>
        <dbReference type="ChEBI" id="CHEBI:17826"/>
        <dbReference type="ChEBI" id="CHEBI:29950"/>
        <dbReference type="ChEBI" id="CHEBI:50058"/>
        <dbReference type="ChEBI" id="CHEBI:57856"/>
        <dbReference type="ChEBI" id="CHEBI:57925"/>
        <dbReference type="ChEBI" id="CHEBI:59789"/>
        <dbReference type="ChEBI" id="CHEBI:183640"/>
        <dbReference type="EC" id="2.1.1.137"/>
    </reaction>
</comment>
<dbReference type="InterPro" id="IPR025714">
    <property type="entry name" value="Methyltranfer_dom"/>
</dbReference>
<evidence type="ECO:0000256" key="3">
    <source>
        <dbReference type="ARBA" id="ARBA00034487"/>
    </source>
</evidence>
<gene>
    <name evidence="10" type="ORF">C3Y92_19050</name>
</gene>
<evidence type="ECO:0000313" key="10">
    <source>
        <dbReference type="EMBL" id="QAZ69223.1"/>
    </source>
</evidence>
<dbReference type="SUPFAM" id="SSF53335">
    <property type="entry name" value="S-adenosyl-L-methionine-dependent methyltransferases"/>
    <property type="match status" value="1"/>
</dbReference>
<dbReference type="PANTHER" id="PTHR43675">
    <property type="entry name" value="ARSENITE METHYLTRANSFERASE"/>
    <property type="match status" value="1"/>
</dbReference>
<sequence length="278" mass="27723">MENDALRAAISTAYAKALEAASQGGGGGCCGGSGCCGAGGGTLIELAGYGPEREQHVQAAATSFGCGNPLAFSGVEPGQTVLDLGSGAGFDLLIAADRVGPTGKVVGVDMTEAMLAAARENIARAGLDSVIEVRQGHIEALPVADASVDWVISNCVINLSTDKAAVFAEIFRVLRPGGRIAISDIVAEDLPPAVLASVAGHAACVSGAISEAAYLAGLAGAGLVDVAAPERLVYSAEQLRALFGEALSETLESLGGVDFADVVAGKVASLRFVGRKPG</sequence>
<comment type="catalytic activity">
    <reaction evidence="7">
        <text>arsenic triglutathione + 2 [thioredoxin]-dithiol + 2 S-adenosyl-L-methionine + H2O = dimethylarsinous acid + 2 [thioredoxin]-disulfide + 3 glutathione + 2 S-adenosyl-L-homocysteine + 2 H(+)</text>
        <dbReference type="Rhea" id="RHEA:69464"/>
        <dbReference type="Rhea" id="RHEA-COMP:10698"/>
        <dbReference type="Rhea" id="RHEA-COMP:10700"/>
        <dbReference type="ChEBI" id="CHEBI:15377"/>
        <dbReference type="ChEBI" id="CHEBI:15378"/>
        <dbReference type="ChEBI" id="CHEBI:23808"/>
        <dbReference type="ChEBI" id="CHEBI:29950"/>
        <dbReference type="ChEBI" id="CHEBI:50058"/>
        <dbReference type="ChEBI" id="CHEBI:57856"/>
        <dbReference type="ChEBI" id="CHEBI:57925"/>
        <dbReference type="ChEBI" id="CHEBI:59789"/>
        <dbReference type="ChEBI" id="CHEBI:183640"/>
        <dbReference type="EC" id="2.1.1.137"/>
    </reaction>
</comment>
<protein>
    <recommendedName>
        <fullName evidence="5">Arsenite methyltransferase</fullName>
        <ecNumber evidence="4">2.1.1.137</ecNumber>
    </recommendedName>
</protein>
<evidence type="ECO:0000259" key="9">
    <source>
        <dbReference type="Pfam" id="PF13847"/>
    </source>
</evidence>
<dbReference type="RefSeq" id="WP_129355413.1">
    <property type="nucleotide sequence ID" value="NZ_CP026538.1"/>
</dbReference>
<keyword evidence="2" id="KW-0949">S-adenosyl-L-methionine</keyword>
<keyword evidence="11" id="KW-1185">Reference proteome</keyword>
<dbReference type="Pfam" id="PF13847">
    <property type="entry name" value="Methyltransf_31"/>
    <property type="match status" value="1"/>
</dbReference>
<dbReference type="Gene3D" id="3.40.50.150">
    <property type="entry name" value="Vaccinia Virus protein VP39"/>
    <property type="match status" value="1"/>
</dbReference>
<dbReference type="CDD" id="cd02440">
    <property type="entry name" value="AdoMet_MTases"/>
    <property type="match status" value="1"/>
</dbReference>
<name>A0A4P6HPJ3_9BACT</name>
<proteinExistence type="inferred from homology"/>
<evidence type="ECO:0000256" key="4">
    <source>
        <dbReference type="ARBA" id="ARBA00034521"/>
    </source>
</evidence>
<dbReference type="EC" id="2.1.1.137" evidence="4"/>
<comment type="catalytic activity">
    <reaction evidence="8">
        <text>arsenic triglutathione + 3 [thioredoxin]-dithiol + 3 S-adenosyl-L-methionine = trimethylarsine + 3 [thioredoxin]-disulfide + 3 glutathione + 3 S-adenosyl-L-homocysteine + 3 H(+)</text>
        <dbReference type="Rhea" id="RHEA:69432"/>
        <dbReference type="Rhea" id="RHEA-COMP:10698"/>
        <dbReference type="Rhea" id="RHEA-COMP:10700"/>
        <dbReference type="ChEBI" id="CHEBI:15378"/>
        <dbReference type="ChEBI" id="CHEBI:27130"/>
        <dbReference type="ChEBI" id="CHEBI:29950"/>
        <dbReference type="ChEBI" id="CHEBI:50058"/>
        <dbReference type="ChEBI" id="CHEBI:57856"/>
        <dbReference type="ChEBI" id="CHEBI:57925"/>
        <dbReference type="ChEBI" id="CHEBI:59789"/>
        <dbReference type="ChEBI" id="CHEBI:183640"/>
        <dbReference type="EC" id="2.1.1.137"/>
    </reaction>
</comment>
<evidence type="ECO:0000256" key="8">
    <source>
        <dbReference type="ARBA" id="ARBA00048428"/>
    </source>
</evidence>
<evidence type="ECO:0000256" key="5">
    <source>
        <dbReference type="ARBA" id="ARBA00034545"/>
    </source>
</evidence>
<organism evidence="10 11">
    <name type="scientific">Solidesulfovibrio carbinolicus</name>
    <dbReference type="NCBI Taxonomy" id="296842"/>
    <lineage>
        <taxon>Bacteria</taxon>
        <taxon>Pseudomonadati</taxon>
        <taxon>Thermodesulfobacteriota</taxon>
        <taxon>Desulfovibrionia</taxon>
        <taxon>Desulfovibrionales</taxon>
        <taxon>Desulfovibrionaceae</taxon>
        <taxon>Solidesulfovibrio</taxon>
    </lineage>
</organism>
<evidence type="ECO:0000256" key="1">
    <source>
        <dbReference type="ARBA" id="ARBA00022679"/>
    </source>
</evidence>
<dbReference type="OrthoDB" id="9765084at2"/>
<dbReference type="InterPro" id="IPR029063">
    <property type="entry name" value="SAM-dependent_MTases_sf"/>
</dbReference>
<dbReference type="GO" id="GO:0032259">
    <property type="term" value="P:methylation"/>
    <property type="evidence" value="ECO:0007669"/>
    <property type="project" value="UniProtKB-KW"/>
</dbReference>